<sequence length="237" mass="27184">MNTIDWNSFWNNYRALESRTERDLFFQVGKTVNKEPVSEAVFNAAFEDIVDSLSIKSKDTVLEMCCGNGLVTFPLSQITSKIYAFDFAPHLIEAAKRLKQNNTIEYKVGDAKASFLDLFSISQIPNKFLMNDALGYFSPNELLEILQYIIAKAPRFSFYLTGVPNDALKWNFYDTDERKETYLKGVENGDESNNGMGRWWKKSDLLQIAEGLGLKITLKNQISTISNYRMDVLFEKE</sequence>
<dbReference type="EMBL" id="JBHSQB010000010">
    <property type="protein sequence ID" value="MFC6098042.1"/>
    <property type="molecule type" value="Genomic_DNA"/>
</dbReference>
<organism evidence="2 3">
    <name type="scientific">Flavobacterium qiangtangense</name>
    <dbReference type="NCBI Taxonomy" id="1442595"/>
    <lineage>
        <taxon>Bacteria</taxon>
        <taxon>Pseudomonadati</taxon>
        <taxon>Bacteroidota</taxon>
        <taxon>Flavobacteriia</taxon>
        <taxon>Flavobacteriales</taxon>
        <taxon>Flavobacteriaceae</taxon>
        <taxon>Flavobacterium</taxon>
    </lineage>
</organism>
<evidence type="ECO:0000313" key="3">
    <source>
        <dbReference type="Proteomes" id="UP001596287"/>
    </source>
</evidence>
<dbReference type="EC" id="2.1.1.-" evidence="2"/>
<dbReference type="InterPro" id="IPR029063">
    <property type="entry name" value="SAM-dependent_MTases_sf"/>
</dbReference>
<comment type="caution">
    <text evidence="2">The sequence shown here is derived from an EMBL/GenBank/DDBJ whole genome shotgun (WGS) entry which is preliminary data.</text>
</comment>
<protein>
    <submittedName>
        <fullName evidence="2">Class I SAM-dependent methyltransferase</fullName>
        <ecNumber evidence="2">2.1.1.-</ecNumber>
    </submittedName>
</protein>
<reference evidence="3" key="1">
    <citation type="journal article" date="2019" name="Int. J. Syst. Evol. Microbiol.">
        <title>The Global Catalogue of Microorganisms (GCM) 10K type strain sequencing project: providing services to taxonomists for standard genome sequencing and annotation.</title>
        <authorList>
            <consortium name="The Broad Institute Genomics Platform"/>
            <consortium name="The Broad Institute Genome Sequencing Center for Infectious Disease"/>
            <person name="Wu L."/>
            <person name="Ma J."/>
        </authorList>
    </citation>
    <scope>NUCLEOTIDE SEQUENCE [LARGE SCALE GENOMIC DNA]</scope>
    <source>
        <strain evidence="3">CCUG 49679</strain>
    </source>
</reference>
<dbReference type="RefSeq" id="WP_379793023.1">
    <property type="nucleotide sequence ID" value="NZ_JBHSQB010000010.1"/>
</dbReference>
<proteinExistence type="predicted"/>
<dbReference type="GO" id="GO:0032259">
    <property type="term" value="P:methylation"/>
    <property type="evidence" value="ECO:0007669"/>
    <property type="project" value="UniProtKB-KW"/>
</dbReference>
<dbReference type="InterPro" id="IPR041698">
    <property type="entry name" value="Methyltransf_25"/>
</dbReference>
<dbReference type="Pfam" id="PF13649">
    <property type="entry name" value="Methyltransf_25"/>
    <property type="match status" value="1"/>
</dbReference>
<keyword evidence="3" id="KW-1185">Reference proteome</keyword>
<evidence type="ECO:0000313" key="2">
    <source>
        <dbReference type="EMBL" id="MFC6098042.1"/>
    </source>
</evidence>
<dbReference type="Proteomes" id="UP001596287">
    <property type="component" value="Unassembled WGS sequence"/>
</dbReference>
<dbReference type="GO" id="GO:0008168">
    <property type="term" value="F:methyltransferase activity"/>
    <property type="evidence" value="ECO:0007669"/>
    <property type="project" value="UniProtKB-KW"/>
</dbReference>
<name>A0ABW1PTD5_9FLAO</name>
<dbReference type="CDD" id="cd02440">
    <property type="entry name" value="AdoMet_MTases"/>
    <property type="match status" value="1"/>
</dbReference>
<gene>
    <name evidence="2" type="ORF">ACFPVY_15410</name>
</gene>
<evidence type="ECO:0000259" key="1">
    <source>
        <dbReference type="Pfam" id="PF13649"/>
    </source>
</evidence>
<accession>A0ABW1PTD5</accession>
<keyword evidence="2" id="KW-0489">Methyltransferase</keyword>
<keyword evidence="2" id="KW-0808">Transferase</keyword>
<feature type="domain" description="Methyltransferase" evidence="1">
    <location>
        <begin position="61"/>
        <end position="143"/>
    </location>
</feature>
<dbReference type="SUPFAM" id="SSF53335">
    <property type="entry name" value="S-adenosyl-L-methionine-dependent methyltransferases"/>
    <property type="match status" value="1"/>
</dbReference>
<dbReference type="Gene3D" id="3.40.50.150">
    <property type="entry name" value="Vaccinia Virus protein VP39"/>
    <property type="match status" value="1"/>
</dbReference>